<keyword evidence="2" id="KW-1185">Reference proteome</keyword>
<protein>
    <submittedName>
        <fullName evidence="1">6-bladed beta-propeller</fullName>
    </submittedName>
</protein>
<name>A0ABS9V7Q6_9BACT</name>
<gene>
    <name evidence="1" type="ORF">MM213_03080</name>
</gene>
<evidence type="ECO:0000313" key="1">
    <source>
        <dbReference type="EMBL" id="MCH7412454.1"/>
    </source>
</evidence>
<organism evidence="1 2">
    <name type="scientific">Belliella alkalica</name>
    <dbReference type="NCBI Taxonomy" id="1730871"/>
    <lineage>
        <taxon>Bacteria</taxon>
        <taxon>Pseudomonadati</taxon>
        <taxon>Bacteroidota</taxon>
        <taxon>Cytophagia</taxon>
        <taxon>Cytophagales</taxon>
        <taxon>Cyclobacteriaceae</taxon>
        <taxon>Belliella</taxon>
    </lineage>
</organism>
<sequence>MNTNRNRNLLLVCMITLCMSCGKQSGNDAISIENIEQLTFEKVDLVTTSMFAQEISYIPLELRGDNLIGEIFKIIYSDSTFLIGDKSKSRVYGFDSSGKWEFSIDAKGQGPGEYNELSDFYVSEGNEIHIFCRSLQKILVYDFDGNFIDEVFIRHYVNAIHHESDNKFITYSSVSDYINTDYRPAGISALSITNESIHNKNLISFGGDHAYSSKRQYSFFSKSQNELFILSPSDTIFSYNSGIGLEAKYVLDFEDIKVPERLKTLPNTVENHQIINESGAVRLKDYFVKSRQFISFEFLLDEYVYWSFRNNDSTKMIYSYLLSDDINNFPYSAPKAIKDDDELISIITQDQWKSLLDAFIEYKKVMIENRGEEYFESNMNVLTEMIKNEQPVLAIAKLKSN</sequence>
<proteinExistence type="predicted"/>
<dbReference type="InterPro" id="IPR011042">
    <property type="entry name" value="6-blade_b-propeller_TolB-like"/>
</dbReference>
<dbReference type="EMBL" id="JAKZGO010000002">
    <property type="protein sequence ID" value="MCH7412454.1"/>
    <property type="molecule type" value="Genomic_DNA"/>
</dbReference>
<accession>A0ABS9V7Q6</accession>
<dbReference type="Pfam" id="PF17170">
    <property type="entry name" value="DUF5128"/>
    <property type="match status" value="1"/>
</dbReference>
<dbReference type="Gene3D" id="2.120.10.30">
    <property type="entry name" value="TolB, C-terminal domain"/>
    <property type="match status" value="1"/>
</dbReference>
<reference evidence="1" key="1">
    <citation type="submission" date="2022-03" db="EMBL/GenBank/DDBJ databases">
        <title>De novo assembled genomes of Belliella spp. (Cyclobacteriaceae) strains.</title>
        <authorList>
            <person name="Szabo A."/>
            <person name="Korponai K."/>
            <person name="Felfoldi T."/>
        </authorList>
    </citation>
    <scope>NUCLEOTIDE SEQUENCE</scope>
    <source>
        <strain evidence="1">DSM 111903</strain>
    </source>
</reference>
<comment type="caution">
    <text evidence="1">The sequence shown here is derived from an EMBL/GenBank/DDBJ whole genome shotgun (WGS) entry which is preliminary data.</text>
</comment>
<dbReference type="Proteomes" id="UP001165430">
    <property type="component" value="Unassembled WGS sequence"/>
</dbReference>
<evidence type="ECO:0000313" key="2">
    <source>
        <dbReference type="Proteomes" id="UP001165430"/>
    </source>
</evidence>
<dbReference type="RefSeq" id="WP_241410036.1">
    <property type="nucleotide sequence ID" value="NZ_JAKZGO010000002.1"/>
</dbReference>